<dbReference type="OrthoDB" id="4535229at2"/>
<dbReference type="Pfam" id="PF16259">
    <property type="entry name" value="DUF4913"/>
    <property type="match status" value="1"/>
</dbReference>
<dbReference type="Proteomes" id="UP000009235">
    <property type="component" value="Plasmid pAS9A-2"/>
</dbReference>
<organism evidence="2 3">
    <name type="scientific">Hoyosella subflava (strain DSM 45089 / JCM 17490 / NBRC 109087 / DQS3-9A1)</name>
    <name type="common">Amycolicicoccus subflavus</name>
    <dbReference type="NCBI Taxonomy" id="443218"/>
    <lineage>
        <taxon>Bacteria</taxon>
        <taxon>Bacillati</taxon>
        <taxon>Actinomycetota</taxon>
        <taxon>Actinomycetes</taxon>
        <taxon>Mycobacteriales</taxon>
        <taxon>Hoyosellaceae</taxon>
        <taxon>Hoyosella</taxon>
    </lineage>
</organism>
<feature type="compositionally biased region" description="Basic and acidic residues" evidence="1">
    <location>
        <begin position="18"/>
        <end position="32"/>
    </location>
</feature>
<evidence type="ECO:0000313" key="3">
    <source>
        <dbReference type="Proteomes" id="UP000009235"/>
    </source>
</evidence>
<accession>F6ESJ2</accession>
<dbReference type="HOGENOM" id="CLU_129299_0_0_11"/>
<dbReference type="AlphaFoldDB" id="F6ESJ2"/>
<feature type="region of interest" description="Disordered" evidence="1">
    <location>
        <begin position="127"/>
        <end position="155"/>
    </location>
</feature>
<dbReference type="RefSeq" id="WP_013798120.1">
    <property type="nucleotide sequence ID" value="NC_015561.1"/>
</dbReference>
<name>F6ESJ2_HOYSD</name>
<keyword evidence="2" id="KW-0614">Plasmid</keyword>
<gene>
    <name evidence="2" type="ordered locus">AS9A_P20069</name>
</gene>
<keyword evidence="3" id="KW-1185">Reference proteome</keyword>
<dbReference type="KEGG" id="asd:AS9A_P20069"/>
<reference evidence="2 3" key="1">
    <citation type="journal article" date="2011" name="J. Bacteriol.">
        <title>Complete genome sequence of Amycolicicoccus subflavus DQS3-9A1T, an actinomycete isolated from crude oil-polluted soil.</title>
        <authorList>
            <person name="Cai M."/>
            <person name="Chen W.M."/>
            <person name="Nie Y."/>
            <person name="Chi C.Q."/>
            <person name="Wang Y.N."/>
            <person name="Tang Y.Q."/>
            <person name="Li G.Y."/>
            <person name="Wu X.L."/>
        </authorList>
    </citation>
    <scope>NUCLEOTIDE SEQUENCE [LARGE SCALE GENOMIC DNA]</scope>
    <source>
        <strain evidence="3">DSM 45089 / DQS3-9A1</strain>
        <plasmid evidence="2 3">pAS9A-2</plasmid>
    </source>
</reference>
<proteinExistence type="predicted"/>
<sequence length="155" mass="17608">MFDDDVFSNEFTDPEPPAYRHETPTEDTAGGEREFVPQFPTVVDWVHGYFLKLIRRKIVDGAGSGLSWDARWWHYPEVVARLTALHQAWEAARASDDMTAMSSWWINHLEPHLRVILDPETGPMSDATRSGEFLGHPHLPAQPVPPHLLSTINGR</sequence>
<evidence type="ECO:0008006" key="4">
    <source>
        <dbReference type="Google" id="ProtNLM"/>
    </source>
</evidence>
<dbReference type="InterPro" id="IPR032584">
    <property type="entry name" value="DUF4913"/>
</dbReference>
<geneLocation type="plasmid" evidence="2 3">
    <name>pAS9A-2</name>
</geneLocation>
<protein>
    <recommendedName>
        <fullName evidence="4">DUF4913 domain-containing protein</fullName>
    </recommendedName>
</protein>
<evidence type="ECO:0000256" key="1">
    <source>
        <dbReference type="SAM" id="MobiDB-lite"/>
    </source>
</evidence>
<dbReference type="EMBL" id="CP002788">
    <property type="protein sequence ID" value="AEF43113.1"/>
    <property type="molecule type" value="Genomic_DNA"/>
</dbReference>
<evidence type="ECO:0000313" key="2">
    <source>
        <dbReference type="EMBL" id="AEF43113.1"/>
    </source>
</evidence>
<feature type="region of interest" description="Disordered" evidence="1">
    <location>
        <begin position="1"/>
        <end position="32"/>
    </location>
</feature>